<protein>
    <submittedName>
        <fullName evidence="1">Uncharacterized protein</fullName>
    </submittedName>
</protein>
<sequence length="136" mass="15221">MGIETSDVTFRTWQHSSSPIPLPEPRNFDVGRPVIQGLQHDPDEPIFRTVGQAATISMIVKGEKNIKVTMFEERFDDNNKKRELGVMTLRCGDAGFTVSINCRTPDTYKLIFEATNSRGTAIAYVYLMVHGRNDGG</sequence>
<evidence type="ECO:0000313" key="1">
    <source>
        <dbReference type="EMBL" id="PIK40614.1"/>
    </source>
</evidence>
<accession>A0A2G8JY12</accession>
<gene>
    <name evidence="1" type="ORF">BSL78_22521</name>
</gene>
<keyword evidence="2" id="KW-1185">Reference proteome</keyword>
<dbReference type="Proteomes" id="UP000230750">
    <property type="component" value="Unassembled WGS sequence"/>
</dbReference>
<name>A0A2G8JY12_STIJA</name>
<proteinExistence type="predicted"/>
<evidence type="ECO:0000313" key="2">
    <source>
        <dbReference type="Proteomes" id="UP000230750"/>
    </source>
</evidence>
<reference evidence="1 2" key="1">
    <citation type="journal article" date="2017" name="PLoS Biol.">
        <title>The sea cucumber genome provides insights into morphological evolution and visceral regeneration.</title>
        <authorList>
            <person name="Zhang X."/>
            <person name="Sun L."/>
            <person name="Yuan J."/>
            <person name="Sun Y."/>
            <person name="Gao Y."/>
            <person name="Zhang L."/>
            <person name="Li S."/>
            <person name="Dai H."/>
            <person name="Hamel J.F."/>
            <person name="Liu C."/>
            <person name="Yu Y."/>
            <person name="Liu S."/>
            <person name="Lin W."/>
            <person name="Guo K."/>
            <person name="Jin S."/>
            <person name="Xu P."/>
            <person name="Storey K.B."/>
            <person name="Huan P."/>
            <person name="Zhang T."/>
            <person name="Zhou Y."/>
            <person name="Zhang J."/>
            <person name="Lin C."/>
            <person name="Li X."/>
            <person name="Xing L."/>
            <person name="Huo D."/>
            <person name="Sun M."/>
            <person name="Wang L."/>
            <person name="Mercier A."/>
            <person name="Li F."/>
            <person name="Yang H."/>
            <person name="Xiang J."/>
        </authorList>
    </citation>
    <scope>NUCLEOTIDE SEQUENCE [LARGE SCALE GENOMIC DNA]</scope>
    <source>
        <strain evidence="1">Shaxun</strain>
        <tissue evidence="1">Muscle</tissue>
    </source>
</reference>
<organism evidence="1 2">
    <name type="scientific">Stichopus japonicus</name>
    <name type="common">Sea cucumber</name>
    <dbReference type="NCBI Taxonomy" id="307972"/>
    <lineage>
        <taxon>Eukaryota</taxon>
        <taxon>Metazoa</taxon>
        <taxon>Echinodermata</taxon>
        <taxon>Eleutherozoa</taxon>
        <taxon>Echinozoa</taxon>
        <taxon>Holothuroidea</taxon>
        <taxon>Aspidochirotacea</taxon>
        <taxon>Aspidochirotida</taxon>
        <taxon>Stichopodidae</taxon>
        <taxon>Apostichopus</taxon>
    </lineage>
</organism>
<dbReference type="OrthoDB" id="10596444at2759"/>
<dbReference type="AlphaFoldDB" id="A0A2G8JY12"/>
<dbReference type="EMBL" id="MRZV01001101">
    <property type="protein sequence ID" value="PIK40614.1"/>
    <property type="molecule type" value="Genomic_DNA"/>
</dbReference>
<comment type="caution">
    <text evidence="1">The sequence shown here is derived from an EMBL/GenBank/DDBJ whole genome shotgun (WGS) entry which is preliminary data.</text>
</comment>